<evidence type="ECO:0000313" key="3">
    <source>
        <dbReference type="EMBL" id="EME82108.1"/>
    </source>
</evidence>
<name>M3AY71_PSEFD</name>
<protein>
    <submittedName>
        <fullName evidence="3">Carbohydrate-binding module family 50 protein</fullName>
    </submittedName>
</protein>
<evidence type="ECO:0000313" key="4">
    <source>
        <dbReference type="Proteomes" id="UP000016932"/>
    </source>
</evidence>
<reference evidence="3 4" key="1">
    <citation type="journal article" date="2012" name="PLoS Pathog.">
        <title>Diverse lifestyles and strategies of plant pathogenesis encoded in the genomes of eighteen Dothideomycetes fungi.</title>
        <authorList>
            <person name="Ohm R.A."/>
            <person name="Feau N."/>
            <person name="Henrissat B."/>
            <person name="Schoch C.L."/>
            <person name="Horwitz B.A."/>
            <person name="Barry K.W."/>
            <person name="Condon B.J."/>
            <person name="Copeland A.C."/>
            <person name="Dhillon B."/>
            <person name="Glaser F."/>
            <person name="Hesse C.N."/>
            <person name="Kosti I."/>
            <person name="LaButti K."/>
            <person name="Lindquist E.A."/>
            <person name="Lucas S."/>
            <person name="Salamov A.A."/>
            <person name="Bradshaw R.E."/>
            <person name="Ciuffetti L."/>
            <person name="Hamelin R.C."/>
            <person name="Kema G.H.J."/>
            <person name="Lawrence C."/>
            <person name="Scott J.A."/>
            <person name="Spatafora J.W."/>
            <person name="Turgeon B.G."/>
            <person name="de Wit P.J.G.M."/>
            <person name="Zhong S."/>
            <person name="Goodwin S.B."/>
            <person name="Grigoriev I.V."/>
        </authorList>
    </citation>
    <scope>NUCLEOTIDE SEQUENCE [LARGE SCALE GENOMIC DNA]</scope>
    <source>
        <strain evidence="3 4">CIRAD86</strain>
    </source>
</reference>
<feature type="transmembrane region" description="Helical" evidence="1">
    <location>
        <begin position="77"/>
        <end position="96"/>
    </location>
</feature>
<gene>
    <name evidence="3" type="ORF">MYCFIDRAFT_30096</name>
</gene>
<dbReference type="EMBL" id="KB446559">
    <property type="protein sequence ID" value="EME82108.1"/>
    <property type="molecule type" value="Genomic_DNA"/>
</dbReference>
<evidence type="ECO:0000256" key="1">
    <source>
        <dbReference type="SAM" id="Phobius"/>
    </source>
</evidence>
<dbReference type="eggNOG" id="ENOG502SAJ0">
    <property type="taxonomic scope" value="Eukaryota"/>
</dbReference>
<dbReference type="VEuPathDB" id="FungiDB:MYCFIDRAFT_30096"/>
<dbReference type="PROSITE" id="PS51782">
    <property type="entry name" value="LYSM"/>
    <property type="match status" value="1"/>
</dbReference>
<dbReference type="Pfam" id="PF01476">
    <property type="entry name" value="LysM"/>
    <property type="match status" value="1"/>
</dbReference>
<dbReference type="InterPro" id="IPR036779">
    <property type="entry name" value="LysM_dom_sf"/>
</dbReference>
<keyword evidence="1" id="KW-0812">Transmembrane</keyword>
<proteinExistence type="predicted"/>
<keyword evidence="4" id="KW-1185">Reference proteome</keyword>
<feature type="domain" description="LysM" evidence="2">
    <location>
        <begin position="111"/>
        <end position="155"/>
    </location>
</feature>
<dbReference type="SMART" id="SM00257">
    <property type="entry name" value="LysM"/>
    <property type="match status" value="1"/>
</dbReference>
<dbReference type="KEGG" id="pfj:MYCFIDRAFT_30096"/>
<dbReference type="CDD" id="cd00118">
    <property type="entry name" value="LysM"/>
    <property type="match status" value="1"/>
</dbReference>
<dbReference type="RefSeq" id="XP_007926932.1">
    <property type="nucleotide sequence ID" value="XM_007928741.1"/>
</dbReference>
<evidence type="ECO:0000259" key="2">
    <source>
        <dbReference type="PROSITE" id="PS51782"/>
    </source>
</evidence>
<dbReference type="OrthoDB" id="2107166at2759"/>
<dbReference type="Gene3D" id="3.10.350.10">
    <property type="entry name" value="LysM domain"/>
    <property type="match status" value="1"/>
</dbReference>
<organism evidence="3 4">
    <name type="scientific">Pseudocercospora fijiensis (strain CIRAD86)</name>
    <name type="common">Black leaf streak disease fungus</name>
    <name type="synonym">Mycosphaerella fijiensis</name>
    <dbReference type="NCBI Taxonomy" id="383855"/>
    <lineage>
        <taxon>Eukaryota</taxon>
        <taxon>Fungi</taxon>
        <taxon>Dikarya</taxon>
        <taxon>Ascomycota</taxon>
        <taxon>Pezizomycotina</taxon>
        <taxon>Dothideomycetes</taxon>
        <taxon>Dothideomycetidae</taxon>
        <taxon>Mycosphaerellales</taxon>
        <taxon>Mycosphaerellaceae</taxon>
        <taxon>Pseudocercospora</taxon>
    </lineage>
</organism>
<keyword evidence="1" id="KW-1133">Transmembrane helix</keyword>
<keyword evidence="1" id="KW-0472">Membrane</keyword>
<dbReference type="AlphaFoldDB" id="M3AY71"/>
<dbReference type="GeneID" id="19338728"/>
<dbReference type="Proteomes" id="UP000016932">
    <property type="component" value="Unassembled WGS sequence"/>
</dbReference>
<dbReference type="SUPFAM" id="SSF54106">
    <property type="entry name" value="LysM domain"/>
    <property type="match status" value="1"/>
</dbReference>
<sequence>MPGRYQLLDSDEQRLPEGMTRVAYDADTQQYTFRDTGGSLWYSEEGNRYGRLHRDPEAALRSSTGVPPSIRNQDWRFMAPWFLIVIVVLMAVFWLVNSGGRPGVKCADGLETYTVKKGDTCWSIADEHGTTVDALNMANPKMSCNELLPAQMICLPKSTFEAQRVVMII</sequence>
<dbReference type="HOGENOM" id="CLU_090055_0_0_1"/>
<accession>M3AY71</accession>
<dbReference type="InterPro" id="IPR018392">
    <property type="entry name" value="LysM"/>
</dbReference>